<dbReference type="CDD" id="cd00833">
    <property type="entry name" value="PKS"/>
    <property type="match status" value="1"/>
</dbReference>
<evidence type="ECO:0000313" key="17">
    <source>
        <dbReference type="EMBL" id="CAG7733517.1"/>
    </source>
</evidence>
<evidence type="ECO:0000256" key="7">
    <source>
        <dbReference type="ARBA" id="ARBA00022832"/>
    </source>
</evidence>
<dbReference type="SMART" id="SM00825">
    <property type="entry name" value="PKS_KS"/>
    <property type="match status" value="1"/>
</dbReference>
<evidence type="ECO:0000256" key="11">
    <source>
        <dbReference type="ARBA" id="ARBA00023098"/>
    </source>
</evidence>
<evidence type="ECO:0000256" key="3">
    <source>
        <dbReference type="ARBA" id="ARBA00022450"/>
    </source>
</evidence>
<evidence type="ECO:0000256" key="10">
    <source>
        <dbReference type="ARBA" id="ARBA00023027"/>
    </source>
</evidence>
<dbReference type="InterPro" id="IPR018201">
    <property type="entry name" value="Ketoacyl_synth_AS"/>
</dbReference>
<dbReference type="GO" id="GO:0016491">
    <property type="term" value="F:oxidoreductase activity"/>
    <property type="evidence" value="ECO:0007669"/>
    <property type="project" value="UniProtKB-KW"/>
</dbReference>
<organism evidence="17 18">
    <name type="scientific">Allacma fusca</name>
    <dbReference type="NCBI Taxonomy" id="39272"/>
    <lineage>
        <taxon>Eukaryota</taxon>
        <taxon>Metazoa</taxon>
        <taxon>Ecdysozoa</taxon>
        <taxon>Arthropoda</taxon>
        <taxon>Hexapoda</taxon>
        <taxon>Collembola</taxon>
        <taxon>Symphypleona</taxon>
        <taxon>Sminthuridae</taxon>
        <taxon>Allacma</taxon>
    </lineage>
</organism>
<keyword evidence="13" id="KW-0511">Multifunctional enzyme</keyword>
<dbReference type="InterPro" id="IPR014030">
    <property type="entry name" value="Ketoacyl_synth_N"/>
</dbReference>
<evidence type="ECO:0000256" key="4">
    <source>
        <dbReference type="ARBA" id="ARBA00022516"/>
    </source>
</evidence>
<evidence type="ECO:0000259" key="16">
    <source>
        <dbReference type="PROSITE" id="PS52004"/>
    </source>
</evidence>
<keyword evidence="3" id="KW-0596">Phosphopantetheine</keyword>
<dbReference type="PROSITE" id="PS00606">
    <property type="entry name" value="KS3_1"/>
    <property type="match status" value="1"/>
</dbReference>
<evidence type="ECO:0000256" key="8">
    <source>
        <dbReference type="ARBA" id="ARBA00022857"/>
    </source>
</evidence>
<dbReference type="EMBL" id="CAJVCH010250179">
    <property type="protein sequence ID" value="CAG7733517.1"/>
    <property type="molecule type" value="Genomic_DNA"/>
</dbReference>
<accession>A0A8J2PC24</accession>
<dbReference type="PANTHER" id="PTHR43775:SF7">
    <property type="entry name" value="FATTY ACID SYNTHASE"/>
    <property type="match status" value="1"/>
</dbReference>
<keyword evidence="18" id="KW-1185">Reference proteome</keyword>
<feature type="domain" description="Ketosynthase family 3 (KS3)" evidence="16">
    <location>
        <begin position="15"/>
        <end position="420"/>
    </location>
</feature>
<keyword evidence="5 15" id="KW-0808">Transferase</keyword>
<dbReference type="Pfam" id="PF02801">
    <property type="entry name" value="Ketoacyl-synt_C"/>
    <property type="match status" value="1"/>
</dbReference>
<dbReference type="InterPro" id="IPR020841">
    <property type="entry name" value="PKS_Beta-ketoAc_synthase_dom"/>
</dbReference>
<reference evidence="17" key="1">
    <citation type="submission" date="2021-06" db="EMBL/GenBank/DDBJ databases">
        <authorList>
            <person name="Hodson N. C."/>
            <person name="Mongue J. A."/>
            <person name="Jaron S. K."/>
        </authorList>
    </citation>
    <scope>NUCLEOTIDE SEQUENCE</scope>
</reference>
<dbReference type="EC" id="2.3.1.85" evidence="1"/>
<comment type="catalytic activity">
    <reaction evidence="14">
        <text>acetyl-CoA + n malonyl-CoA + 2n NADPH + 2n H(+) = a long-chain fatty acid + (n+1) CoA + n CO2 + 2n NADP(+).</text>
        <dbReference type="EC" id="2.3.1.85"/>
    </reaction>
</comment>
<evidence type="ECO:0000256" key="13">
    <source>
        <dbReference type="ARBA" id="ARBA00023268"/>
    </source>
</evidence>
<dbReference type="OrthoDB" id="329835at2759"/>
<comment type="similarity">
    <text evidence="15">Belongs to the thiolase-like superfamily. Beta-ketoacyl-ACP synthases family.</text>
</comment>
<dbReference type="GO" id="GO:0004312">
    <property type="term" value="F:fatty acid synthase activity"/>
    <property type="evidence" value="ECO:0007669"/>
    <property type="project" value="UniProtKB-EC"/>
</dbReference>
<keyword evidence="7" id="KW-0276">Fatty acid metabolism</keyword>
<dbReference type="InterPro" id="IPR032821">
    <property type="entry name" value="PKS_assoc"/>
</dbReference>
<gene>
    <name evidence="17" type="ORF">AFUS01_LOCUS21957</name>
</gene>
<name>A0A8J2PC24_9HEXA</name>
<protein>
    <recommendedName>
        <fullName evidence="2">Fatty acid synthase</fullName>
        <ecNumber evidence="1">2.3.1.85</ecNumber>
    </recommendedName>
</protein>
<evidence type="ECO:0000256" key="9">
    <source>
        <dbReference type="ARBA" id="ARBA00023002"/>
    </source>
</evidence>
<keyword evidence="11" id="KW-0443">Lipid metabolism</keyword>
<evidence type="ECO:0000256" key="2">
    <source>
        <dbReference type="ARBA" id="ARBA00018769"/>
    </source>
</evidence>
<dbReference type="PROSITE" id="PS52004">
    <property type="entry name" value="KS3_2"/>
    <property type="match status" value="1"/>
</dbReference>
<proteinExistence type="inferred from homology"/>
<evidence type="ECO:0000256" key="14">
    <source>
        <dbReference type="ARBA" id="ARBA00044883"/>
    </source>
</evidence>
<evidence type="ECO:0000256" key="12">
    <source>
        <dbReference type="ARBA" id="ARBA00023160"/>
    </source>
</evidence>
<dbReference type="InterPro" id="IPR050091">
    <property type="entry name" value="PKS_NRPS_Biosynth_Enz"/>
</dbReference>
<dbReference type="GO" id="GO:0016787">
    <property type="term" value="F:hydrolase activity"/>
    <property type="evidence" value="ECO:0007669"/>
    <property type="project" value="UniProtKB-KW"/>
</dbReference>
<evidence type="ECO:0000256" key="6">
    <source>
        <dbReference type="ARBA" id="ARBA00022801"/>
    </source>
</evidence>
<dbReference type="InterPro" id="IPR014031">
    <property type="entry name" value="Ketoacyl_synth_C"/>
</dbReference>
<evidence type="ECO:0000256" key="15">
    <source>
        <dbReference type="RuleBase" id="RU003694"/>
    </source>
</evidence>
<comment type="caution">
    <text evidence="17">The sequence shown here is derived from an EMBL/GenBank/DDBJ whole genome shotgun (WGS) entry which is preliminary data.</text>
</comment>
<keyword evidence="9" id="KW-0560">Oxidoreductase</keyword>
<keyword evidence="12" id="KW-0275">Fatty acid biosynthesis</keyword>
<keyword evidence="6" id="KW-0378">Hydrolase</keyword>
<keyword evidence="8" id="KW-0521">NADP</keyword>
<dbReference type="GO" id="GO:0004315">
    <property type="term" value="F:3-oxoacyl-[acyl-carrier-protein] synthase activity"/>
    <property type="evidence" value="ECO:0007669"/>
    <property type="project" value="InterPro"/>
</dbReference>
<sequence>MPNNFQKMKDNCDFETEIVISGISGRFPDSENLDEFWQNLVEGKDLISDNITRFNVGEYDIPSRMGQMKNLDKFDADYFSIHAKQAMILDPRARFILENSYEALVDAGINPATIRGSNTGVFIAGTEGEAGTIWKRSSTKPNMYGLLGNVLSMLANRVSYAFDFVGPSYVLDTACSASSVALSQAIHAIRTGLCDGAIVASAHCHHDPISSYLFHSLKMTSKDGKSKVFDASADGYVRAEAAAAIYICKKTVAKRSYATLVHAAANNDGYKEEGITFPSESQQEKVIRLVYEECGVSPLEVDYLEAHGTGTKVGDPEEMTAASKVFCDGRQTPLLVGSVKSNMGHSEPVSGLCSIAKVILSHIAGILPGNLHYVTPNPEIPSLHDGRVQVVVKNQPFNAKYVALNSMGFGGTNVHTLLRMTPKEELTLWNPPIPIILTCSGRTQEAVEKFLEKALPHRQNQSFVALTHHIHKSDNPKHSYRGFCVIESEKMEVQVDQREFPVSPVVPNISSMIRWDHSVTYDLPHHTKEISRQKGSGRLLGQSSSGF</sequence>
<dbReference type="PANTHER" id="PTHR43775">
    <property type="entry name" value="FATTY ACID SYNTHASE"/>
    <property type="match status" value="1"/>
</dbReference>
<dbReference type="GO" id="GO:0006633">
    <property type="term" value="P:fatty acid biosynthetic process"/>
    <property type="evidence" value="ECO:0007669"/>
    <property type="project" value="UniProtKB-KW"/>
</dbReference>
<dbReference type="Pfam" id="PF00109">
    <property type="entry name" value="ketoacyl-synt"/>
    <property type="match status" value="1"/>
</dbReference>
<dbReference type="AlphaFoldDB" id="A0A8J2PC24"/>
<dbReference type="Pfam" id="PF16197">
    <property type="entry name" value="KAsynt_C_assoc"/>
    <property type="match status" value="1"/>
</dbReference>
<evidence type="ECO:0000256" key="5">
    <source>
        <dbReference type="ARBA" id="ARBA00022679"/>
    </source>
</evidence>
<keyword evidence="10" id="KW-0520">NAD</keyword>
<keyword evidence="4" id="KW-0444">Lipid biosynthesis</keyword>
<dbReference type="Proteomes" id="UP000708208">
    <property type="component" value="Unassembled WGS sequence"/>
</dbReference>
<evidence type="ECO:0000313" key="18">
    <source>
        <dbReference type="Proteomes" id="UP000708208"/>
    </source>
</evidence>
<evidence type="ECO:0000256" key="1">
    <source>
        <dbReference type="ARBA" id="ARBA00012873"/>
    </source>
</evidence>